<dbReference type="InterPro" id="IPR036388">
    <property type="entry name" value="WH-like_DNA-bd_sf"/>
</dbReference>
<feature type="domain" description="Insertion element IS150 protein InsJ-like helix-turn-helix" evidence="1">
    <location>
        <begin position="16"/>
        <end position="65"/>
    </location>
</feature>
<dbReference type="STRING" id="1742972.COMA1_20001"/>
<dbReference type="Gene3D" id="1.10.10.10">
    <property type="entry name" value="Winged helix-like DNA-binding domain superfamily/Winged helix DNA-binding domain"/>
    <property type="match status" value="1"/>
</dbReference>
<evidence type="ECO:0000259" key="1">
    <source>
        <dbReference type="Pfam" id="PF13518"/>
    </source>
</evidence>
<dbReference type="InterPro" id="IPR010921">
    <property type="entry name" value="Trp_repressor/repl_initiator"/>
</dbReference>
<keyword evidence="4" id="KW-1185">Reference proteome</keyword>
<dbReference type="OrthoDB" id="5513077at2"/>
<gene>
    <name evidence="2" type="ORF">COMA1_20001</name>
    <name evidence="3" type="ORF">COMA1_90001</name>
</gene>
<reference evidence="3 4" key="1">
    <citation type="submission" date="2015-10" db="EMBL/GenBank/DDBJ databases">
        <authorList>
            <person name="Gilbert D.G."/>
        </authorList>
    </citation>
    <scope>NUCLEOTIDE SEQUENCE [LARGE SCALE GENOMIC DNA]</scope>
    <source>
        <strain evidence="3">COMA1</strain>
    </source>
</reference>
<dbReference type="EMBL" id="CZQA01000015">
    <property type="protein sequence ID" value="CUS39671.1"/>
    <property type="molecule type" value="Genomic_DNA"/>
</dbReference>
<organism evidence="3 4">
    <name type="scientific">Candidatus Nitrospira nitrosa</name>
    <dbReference type="NCBI Taxonomy" id="1742972"/>
    <lineage>
        <taxon>Bacteria</taxon>
        <taxon>Pseudomonadati</taxon>
        <taxon>Nitrospirota</taxon>
        <taxon>Nitrospiria</taxon>
        <taxon>Nitrospirales</taxon>
        <taxon>Nitrospiraceae</taxon>
        <taxon>Nitrospira</taxon>
    </lineage>
</organism>
<proteinExistence type="predicted"/>
<dbReference type="Pfam" id="PF13518">
    <property type="entry name" value="HTH_28"/>
    <property type="match status" value="1"/>
</dbReference>
<dbReference type="EMBL" id="CZQA01000008">
    <property type="protein sequence ID" value="CUS34874.1"/>
    <property type="molecule type" value="Genomic_DNA"/>
</dbReference>
<evidence type="ECO:0000313" key="4">
    <source>
        <dbReference type="Proteomes" id="UP000199032"/>
    </source>
</evidence>
<dbReference type="InterPro" id="IPR055247">
    <property type="entry name" value="InsJ-like_HTH"/>
</dbReference>
<dbReference type="RefSeq" id="WP_090747029.1">
    <property type="nucleotide sequence ID" value="NZ_CZQA01000008.1"/>
</dbReference>
<dbReference type="Proteomes" id="UP000199032">
    <property type="component" value="Unassembled WGS sequence"/>
</dbReference>
<accession>A0A0S4LQ46</accession>
<name>A0A0S4LQ46_9BACT</name>
<dbReference type="GO" id="GO:0043565">
    <property type="term" value="F:sequence-specific DNA binding"/>
    <property type="evidence" value="ECO:0007669"/>
    <property type="project" value="InterPro"/>
</dbReference>
<evidence type="ECO:0000313" key="2">
    <source>
        <dbReference type="EMBL" id="CUS34874.1"/>
    </source>
</evidence>
<sequence>MATDTTEPIERWTAKRRVALVVSLLKGETSVAEAARLHGLTVAEIDDWREKFLVGAENALRTRPRDEEALKDEQIKKLKQKIGDLVLDNDILREALKPYPLDRKTSDA</sequence>
<protein>
    <recommendedName>
        <fullName evidence="1">Insertion element IS150 protein InsJ-like helix-turn-helix domain-containing protein</fullName>
    </recommendedName>
</protein>
<dbReference type="SUPFAM" id="SSF48295">
    <property type="entry name" value="TrpR-like"/>
    <property type="match status" value="1"/>
</dbReference>
<evidence type="ECO:0000313" key="3">
    <source>
        <dbReference type="EMBL" id="CUS39671.1"/>
    </source>
</evidence>
<dbReference type="AlphaFoldDB" id="A0A0S4LQ46"/>